<proteinExistence type="predicted"/>
<feature type="transmembrane region" description="Helical" evidence="1">
    <location>
        <begin position="232"/>
        <end position="257"/>
    </location>
</feature>
<feature type="transmembrane region" description="Helical" evidence="1">
    <location>
        <begin position="277"/>
        <end position="299"/>
    </location>
</feature>
<accession>A0A9P5YWK0</accession>
<protein>
    <submittedName>
        <fullName evidence="2">Uncharacterized protein</fullName>
    </submittedName>
</protein>
<dbReference type="AlphaFoldDB" id="A0A9P5YWK0"/>
<keyword evidence="1" id="KW-0472">Membrane</keyword>
<feature type="transmembrane region" description="Helical" evidence="1">
    <location>
        <begin position="113"/>
        <end position="131"/>
    </location>
</feature>
<comment type="caution">
    <text evidence="2">The sequence shown here is derived from an EMBL/GenBank/DDBJ whole genome shotgun (WGS) entry which is preliminary data.</text>
</comment>
<reference evidence="2" key="1">
    <citation type="submission" date="2020-11" db="EMBL/GenBank/DDBJ databases">
        <authorList>
            <consortium name="DOE Joint Genome Institute"/>
            <person name="Ahrendt S."/>
            <person name="Riley R."/>
            <person name="Andreopoulos W."/>
            <person name="Labutti K."/>
            <person name="Pangilinan J."/>
            <person name="Ruiz-Duenas F.J."/>
            <person name="Barrasa J.M."/>
            <person name="Sanchez-Garcia M."/>
            <person name="Camarero S."/>
            <person name="Miyauchi S."/>
            <person name="Serrano A."/>
            <person name="Linde D."/>
            <person name="Babiker R."/>
            <person name="Drula E."/>
            <person name="Ayuso-Fernandez I."/>
            <person name="Pacheco R."/>
            <person name="Padilla G."/>
            <person name="Ferreira P."/>
            <person name="Barriuso J."/>
            <person name="Kellner H."/>
            <person name="Castanera R."/>
            <person name="Alfaro M."/>
            <person name="Ramirez L."/>
            <person name="Pisabarro A.G."/>
            <person name="Kuo A."/>
            <person name="Tritt A."/>
            <person name="Lipzen A."/>
            <person name="He G."/>
            <person name="Yan M."/>
            <person name="Ng V."/>
            <person name="Cullen D."/>
            <person name="Martin F."/>
            <person name="Rosso M.-N."/>
            <person name="Henrissat B."/>
            <person name="Hibbett D."/>
            <person name="Martinez A.T."/>
            <person name="Grigoriev I.V."/>
        </authorList>
    </citation>
    <scope>NUCLEOTIDE SEQUENCE</scope>
    <source>
        <strain evidence="2">CIRM-BRFM 674</strain>
    </source>
</reference>
<dbReference type="Proteomes" id="UP000807469">
    <property type="component" value="Unassembled WGS sequence"/>
</dbReference>
<gene>
    <name evidence="2" type="ORF">BDN70DRAFT_949891</name>
</gene>
<evidence type="ECO:0000313" key="2">
    <source>
        <dbReference type="EMBL" id="KAF9476779.1"/>
    </source>
</evidence>
<dbReference type="EMBL" id="MU155282">
    <property type="protein sequence ID" value="KAF9476779.1"/>
    <property type="molecule type" value="Genomic_DNA"/>
</dbReference>
<keyword evidence="1" id="KW-1133">Transmembrane helix</keyword>
<evidence type="ECO:0000313" key="3">
    <source>
        <dbReference type="Proteomes" id="UP000807469"/>
    </source>
</evidence>
<keyword evidence="1" id="KW-0812">Transmembrane</keyword>
<organism evidence="2 3">
    <name type="scientific">Pholiota conissans</name>
    <dbReference type="NCBI Taxonomy" id="109636"/>
    <lineage>
        <taxon>Eukaryota</taxon>
        <taxon>Fungi</taxon>
        <taxon>Dikarya</taxon>
        <taxon>Basidiomycota</taxon>
        <taxon>Agaricomycotina</taxon>
        <taxon>Agaricomycetes</taxon>
        <taxon>Agaricomycetidae</taxon>
        <taxon>Agaricales</taxon>
        <taxon>Agaricineae</taxon>
        <taxon>Strophariaceae</taxon>
        <taxon>Pholiota</taxon>
    </lineage>
</organism>
<keyword evidence="3" id="KW-1185">Reference proteome</keyword>
<dbReference type="OrthoDB" id="3245306at2759"/>
<sequence>MEAHPAHHPLPHKAKSEAMDVLTWAWTDRLLPSARPIPPPFTQDECQELMTLLRSFNNGQHDDHGIQTRVVARILLRVAQWRQTYFRPNKPLPKDVNAGPNELTTQRRPIRRALFDFVVSCLCLGIPYLFLERARLSARGDSESGAFRSNSVIIIGACTCLVAAIVLSASVTFLSLPGLDNVARTAGMVAVVFATFSLVATGVAILRHKTDLERPISLVGIEGLMVISRRTVALSLPMVFLAYALIGVITGLILYTFRGAPIGSPSPGGKSSFEDYVRWSIVGVVGALAGIMTTSLLVLR</sequence>
<name>A0A9P5YWK0_9AGAR</name>
<evidence type="ECO:0000256" key="1">
    <source>
        <dbReference type="SAM" id="Phobius"/>
    </source>
</evidence>
<feature type="transmembrane region" description="Helical" evidence="1">
    <location>
        <begin position="186"/>
        <end position="206"/>
    </location>
</feature>
<feature type="transmembrane region" description="Helical" evidence="1">
    <location>
        <begin position="152"/>
        <end position="174"/>
    </location>
</feature>